<dbReference type="Gene3D" id="3.50.50.60">
    <property type="entry name" value="FAD/NAD(P)-binding domain"/>
    <property type="match status" value="1"/>
</dbReference>
<keyword evidence="2" id="KW-1185">Reference proteome</keyword>
<dbReference type="EMBL" id="HE663493">
    <property type="protein sequence ID" value="CCG08162.1"/>
    <property type="molecule type" value="Genomic_DNA"/>
</dbReference>
<dbReference type="Proteomes" id="UP000033220">
    <property type="component" value="Chromosome DSM 122"/>
</dbReference>
<accession>H6SJJ7</accession>
<sequence length="366" mass="39613">MPWSRKTVFLLGGGTAMMLALYTTAERLGVRFLYEAEGVAVDLSGAARVRVLGRVMELSPLATILCTGGYQANRAWMRESWGATAERLIVRGTPFARGTLLRSLFEQGAAQAGEPGSGHLVAVDARSPEADGGIVTRLDGLHLGIAVTPGGRRFFDEGEDLASTRYGTWGHRVAALPGQRAYVILDARGKAALLPPVFPPVEAPTLPALAGRFGIEAGTLVETVRQYNQALSEGTGVSWRRLTPPRTAPALPLTQPPFLRHSLWPRHHLHRPRPRGGRAGPGAARRWFFLPNPLCRWHEHGAGPAGQWLCLGGGPDHRGRVWSHCRTGGRKSCPPLLIPTVARLPYRAATTAAPPRRRRPGPRTPC</sequence>
<protein>
    <submittedName>
        <fullName evidence="1">CdpA1</fullName>
    </submittedName>
</protein>
<evidence type="ECO:0000313" key="1">
    <source>
        <dbReference type="EMBL" id="CCG08162.1"/>
    </source>
</evidence>
<dbReference type="eggNOG" id="COG1053">
    <property type="taxonomic scope" value="Bacteria"/>
</dbReference>
<dbReference type="HOGENOM" id="CLU_756215_0_0_5"/>
<organism evidence="1 2">
    <name type="scientific">Pararhodospirillum photometricum DSM 122</name>
    <dbReference type="NCBI Taxonomy" id="1150469"/>
    <lineage>
        <taxon>Bacteria</taxon>
        <taxon>Pseudomonadati</taxon>
        <taxon>Pseudomonadota</taxon>
        <taxon>Alphaproteobacteria</taxon>
        <taxon>Rhodospirillales</taxon>
        <taxon>Rhodospirillaceae</taxon>
        <taxon>Pararhodospirillum</taxon>
    </lineage>
</organism>
<dbReference type="SUPFAM" id="SSF51905">
    <property type="entry name" value="FAD/NAD(P)-binding domain"/>
    <property type="match status" value="1"/>
</dbReference>
<name>H6SJJ7_PARPM</name>
<evidence type="ECO:0000313" key="2">
    <source>
        <dbReference type="Proteomes" id="UP000033220"/>
    </source>
</evidence>
<gene>
    <name evidence="1" type="primary">cdpA1</name>
    <name evidence="1" type="ORF">RSPPHO_01536</name>
</gene>
<dbReference type="InterPro" id="IPR027477">
    <property type="entry name" value="Succ_DH/fumarate_Rdtase_cat_sf"/>
</dbReference>
<dbReference type="PATRIC" id="fig|1150469.3.peg.1732"/>
<reference evidence="1 2" key="1">
    <citation type="submission" date="2012-02" db="EMBL/GenBank/DDBJ databases">
        <title>Shotgun genome sequence of Phaeospirillum photometricum DSM 122.</title>
        <authorList>
            <person name="Duquesne K."/>
            <person name="Sturgis J."/>
        </authorList>
    </citation>
    <scope>NUCLEOTIDE SEQUENCE [LARGE SCALE GENOMIC DNA]</scope>
    <source>
        <strain evidence="2">DSM122</strain>
    </source>
</reference>
<dbReference type="KEGG" id="rpm:RSPPHO_01536"/>
<dbReference type="Gene3D" id="3.90.700.10">
    <property type="entry name" value="Succinate dehydrogenase/fumarate reductase flavoprotein, catalytic domain"/>
    <property type="match status" value="1"/>
</dbReference>
<dbReference type="AlphaFoldDB" id="H6SJJ7"/>
<proteinExistence type="predicted"/>
<dbReference type="InterPro" id="IPR036188">
    <property type="entry name" value="FAD/NAD-bd_sf"/>
</dbReference>
<dbReference type="STRING" id="1150469.RSPPHO_01536"/>
<dbReference type="SUPFAM" id="SSF56425">
    <property type="entry name" value="Succinate dehydrogenase/fumarate reductase flavoprotein, catalytic domain"/>
    <property type="match status" value="1"/>
</dbReference>